<dbReference type="Proteomes" id="UP001176940">
    <property type="component" value="Unassembled WGS sequence"/>
</dbReference>
<accession>A0ABN9KRT2</accession>
<reference evidence="2" key="1">
    <citation type="submission" date="2023-07" db="EMBL/GenBank/DDBJ databases">
        <authorList>
            <person name="Stuckert A."/>
        </authorList>
    </citation>
    <scope>NUCLEOTIDE SEQUENCE</scope>
</reference>
<name>A0ABN9KRT2_9NEOB</name>
<keyword evidence="3" id="KW-1185">Reference proteome</keyword>
<gene>
    <name evidence="2" type="ORF">RIMI_LOCUS612643</name>
</gene>
<protein>
    <submittedName>
        <fullName evidence="2">Uncharacterized protein</fullName>
    </submittedName>
</protein>
<dbReference type="EMBL" id="CAUEEQ010000747">
    <property type="protein sequence ID" value="CAJ0917817.1"/>
    <property type="molecule type" value="Genomic_DNA"/>
</dbReference>
<keyword evidence="1" id="KW-0175">Coiled coil</keyword>
<evidence type="ECO:0000256" key="1">
    <source>
        <dbReference type="SAM" id="Coils"/>
    </source>
</evidence>
<organism evidence="2 3">
    <name type="scientific">Ranitomeya imitator</name>
    <name type="common">mimic poison frog</name>
    <dbReference type="NCBI Taxonomy" id="111125"/>
    <lineage>
        <taxon>Eukaryota</taxon>
        <taxon>Metazoa</taxon>
        <taxon>Chordata</taxon>
        <taxon>Craniata</taxon>
        <taxon>Vertebrata</taxon>
        <taxon>Euteleostomi</taxon>
        <taxon>Amphibia</taxon>
        <taxon>Batrachia</taxon>
        <taxon>Anura</taxon>
        <taxon>Neobatrachia</taxon>
        <taxon>Hyloidea</taxon>
        <taxon>Dendrobatidae</taxon>
        <taxon>Dendrobatinae</taxon>
        <taxon>Ranitomeya</taxon>
    </lineage>
</organism>
<evidence type="ECO:0000313" key="3">
    <source>
        <dbReference type="Proteomes" id="UP001176940"/>
    </source>
</evidence>
<comment type="caution">
    <text evidence="2">The sequence shown here is derived from an EMBL/GenBank/DDBJ whole genome shotgun (WGS) entry which is preliminary data.</text>
</comment>
<evidence type="ECO:0000313" key="2">
    <source>
        <dbReference type="EMBL" id="CAJ0917817.1"/>
    </source>
</evidence>
<proteinExistence type="predicted"/>
<sequence>MVDWMKSEAMWRSRASHGLAEQLLKFCKKIRLPVTKVHKVKNLAKDIVEEQHKMNVYEDTLESLEHEIEEAVETIEKIDDSIVALEGKVEAMKELTQDKILLNIDPLELPQRTFEAPTMQGPHHI</sequence>
<feature type="coiled-coil region" evidence="1">
    <location>
        <begin position="40"/>
        <end position="95"/>
    </location>
</feature>